<keyword evidence="2" id="KW-1185">Reference proteome</keyword>
<dbReference type="InterPro" id="IPR036689">
    <property type="entry name" value="ESAT-6-like_sf"/>
</dbReference>
<evidence type="ECO:0008006" key="3">
    <source>
        <dbReference type="Google" id="ProtNLM"/>
    </source>
</evidence>
<dbReference type="SUPFAM" id="SSF140453">
    <property type="entry name" value="EsxAB dimer-like"/>
    <property type="match status" value="1"/>
</dbReference>
<dbReference type="AlphaFoldDB" id="A0A6N4UTY5"/>
<evidence type="ECO:0000313" key="1">
    <source>
        <dbReference type="EMBL" id="BBX28360.1"/>
    </source>
</evidence>
<gene>
    <name evidence="1" type="ORF">MALV_34850</name>
</gene>
<dbReference type="EMBL" id="AP022565">
    <property type="protein sequence ID" value="BBX28360.1"/>
    <property type="molecule type" value="Genomic_DNA"/>
</dbReference>
<proteinExistence type="predicted"/>
<reference evidence="1 2" key="1">
    <citation type="journal article" date="2019" name="Emerg. Microbes Infect.">
        <title>Comprehensive subspecies identification of 175 nontuberculous mycobacteria species based on 7547 genomic profiles.</title>
        <authorList>
            <person name="Matsumoto Y."/>
            <person name="Kinjo T."/>
            <person name="Motooka D."/>
            <person name="Nabeya D."/>
            <person name="Jung N."/>
            <person name="Uechi K."/>
            <person name="Horii T."/>
            <person name="Iida T."/>
            <person name="Fujita J."/>
            <person name="Nakamura S."/>
        </authorList>
    </citation>
    <scope>NUCLEOTIDE SEQUENCE [LARGE SCALE GENOMIC DNA]</scope>
    <source>
        <strain evidence="1 2">JCM 12272</strain>
    </source>
</reference>
<sequence length="125" mass="12358">MIPTDVDSICIGDIRFWRGAFDVSDETLKVDPAALTSAATAFNQAGAQLSGLGADGPLGEAAAGVPQLVTAGACRQAQSAVAAATTAVAEAVNAYGSSLDSAASQYEAQDQAAAGSINKVEVPDG</sequence>
<accession>A0A6N4UTY5</accession>
<evidence type="ECO:0000313" key="2">
    <source>
        <dbReference type="Proteomes" id="UP000466906"/>
    </source>
</evidence>
<dbReference type="Proteomes" id="UP000466906">
    <property type="component" value="Chromosome"/>
</dbReference>
<dbReference type="KEGG" id="malv:MALV_34850"/>
<name>A0A6N4UTY5_9MYCO</name>
<organism evidence="1 2">
    <name type="scientific">Mycolicibacterium alvei</name>
    <dbReference type="NCBI Taxonomy" id="67081"/>
    <lineage>
        <taxon>Bacteria</taxon>
        <taxon>Bacillati</taxon>
        <taxon>Actinomycetota</taxon>
        <taxon>Actinomycetes</taxon>
        <taxon>Mycobacteriales</taxon>
        <taxon>Mycobacteriaceae</taxon>
        <taxon>Mycolicibacterium</taxon>
    </lineage>
</organism>
<protein>
    <recommendedName>
        <fullName evidence="3">ESX-1 secretion-associated protein</fullName>
    </recommendedName>
</protein>